<dbReference type="InterPro" id="IPR018391">
    <property type="entry name" value="PQQ_b-propeller_rpt"/>
</dbReference>
<comment type="caution">
    <text evidence="2">The sequence shown here is derived from an EMBL/GenBank/DDBJ whole genome shotgun (WGS) entry which is preliminary data.</text>
</comment>
<dbReference type="Gene3D" id="2.130.10.10">
    <property type="entry name" value="YVTN repeat-like/Quinoprotein amine dehydrogenase"/>
    <property type="match status" value="2"/>
</dbReference>
<dbReference type="SMART" id="SM00564">
    <property type="entry name" value="PQQ"/>
    <property type="match status" value="10"/>
</dbReference>
<sequence length="907" mass="95349">MLTVRGPRYLVILLVLAACPVVAGDAPRLPWVPTAWRTAWSMPDQLEDPFPPGSPRYGVSGEGLAVATPQGAVAVRDPRTGSRRYTIPAGTVPTAGVWVAAGTIVVARQAGAADRQLSGYELADGTLLWRRTVTVERVEVVEGAPGYSGPTIMVTGRGVTYINRQGGPYTFTSLDLRTGRITARTVRPRGCGLVAAASARSVALLSDCAGRVELASVNPYTLHPDWTRSLRTLGQAAGPVGLKAGDDGYLDVRDGGGESFFAPDGRLVATAPAALEPPPAAGAARPEQWSRPFGVGAYPELTRERDLLTDSRGATPNFLISLDTVTGRVRALPIALPALNPILVGTTEDMAFVHDQAGRIFAYTLVHGLSGAPAPPGGAPLSDWPDACALLGERAASVLGGYRPGPGRRTVAGVPTPKPADCDWIPPTDEGAVVSVSVAWVFSTPAVAREVFAAMVRHVKQTGRYDPTTETPYALSQTLPRTPSGMMSESIVTVGPALILLRSSSRRAIRLLTPPLQRNLLARYEPGAVVPDGGPRAARPAGWSFPADDGFRHLMVADGIVYAGSDDGKVYALDAVSGALRWSHQFGDLVTQGPIRAGGTVYAATYGRIVALDAVRGRTRWSRRTIGTGGLTVDGRTVYVATERGLVIALDTASGRTRWRAGTGDLLRDVIPHAAGHLVYAVGRNGVVALDAGSGERRWRFRVDGRAGVAGVATTADTVYVATQENGRLHALDQITGRPKWRFRTGVPLYSGPQVSGGAVYVGDWGVLHKLDAATGARQWTFKAGGSVAQSAFTVVRGDVYVTIVGDRLHDLDAATGETRWSFPLGGEDKFGFSDVSRPVLVGDALYAAAGNGRLDALDAATGTRRWSFQTGGDLSTAPVVAGGRVYAGGMNGNVYAIRASDGRVDG</sequence>
<proteinExistence type="predicted"/>
<name>A0ABV5RWT8_9ACTN</name>
<dbReference type="Proteomes" id="UP001589532">
    <property type="component" value="Unassembled WGS sequence"/>
</dbReference>
<dbReference type="SUPFAM" id="SSF50998">
    <property type="entry name" value="Quinoprotein alcohol dehydrogenase-like"/>
    <property type="match status" value="3"/>
</dbReference>
<feature type="domain" description="Pyrrolo-quinoline quinone repeat" evidence="1">
    <location>
        <begin position="686"/>
        <end position="905"/>
    </location>
</feature>
<keyword evidence="3" id="KW-1185">Reference proteome</keyword>
<dbReference type="Gene3D" id="2.40.128.630">
    <property type="match status" value="1"/>
</dbReference>
<dbReference type="PROSITE" id="PS51257">
    <property type="entry name" value="PROKAR_LIPOPROTEIN"/>
    <property type="match status" value="1"/>
</dbReference>
<feature type="domain" description="Pyrrolo-quinoline quinone repeat" evidence="1">
    <location>
        <begin position="35"/>
        <end position="181"/>
    </location>
</feature>
<accession>A0ABV5RWT8</accession>
<dbReference type="PANTHER" id="PTHR34512:SF30">
    <property type="entry name" value="OUTER MEMBRANE PROTEIN ASSEMBLY FACTOR BAMB"/>
    <property type="match status" value="1"/>
</dbReference>
<dbReference type="InterPro" id="IPR002372">
    <property type="entry name" value="PQQ_rpt_dom"/>
</dbReference>
<protein>
    <submittedName>
        <fullName evidence="2">PQQ-binding-like beta-propeller repeat protein</fullName>
    </submittedName>
</protein>
<dbReference type="Gene3D" id="2.40.10.480">
    <property type="match status" value="2"/>
</dbReference>
<gene>
    <name evidence="2" type="ORF">ACFFSA_07960</name>
</gene>
<dbReference type="InterPro" id="IPR011047">
    <property type="entry name" value="Quinoprotein_ADH-like_sf"/>
</dbReference>
<dbReference type="RefSeq" id="WP_345002451.1">
    <property type="nucleotide sequence ID" value="NZ_BAAAXV010000011.1"/>
</dbReference>
<organism evidence="2 3">
    <name type="scientific">Nonomuraea helvata</name>
    <dbReference type="NCBI Taxonomy" id="37484"/>
    <lineage>
        <taxon>Bacteria</taxon>
        <taxon>Bacillati</taxon>
        <taxon>Actinomycetota</taxon>
        <taxon>Actinomycetes</taxon>
        <taxon>Streptosporangiales</taxon>
        <taxon>Streptosporangiaceae</taxon>
        <taxon>Nonomuraea</taxon>
    </lineage>
</organism>
<evidence type="ECO:0000313" key="3">
    <source>
        <dbReference type="Proteomes" id="UP001589532"/>
    </source>
</evidence>
<dbReference type="Pfam" id="PF13360">
    <property type="entry name" value="PQQ_2"/>
    <property type="match status" value="3"/>
</dbReference>
<feature type="domain" description="Pyrrolo-quinoline quinone repeat" evidence="1">
    <location>
        <begin position="555"/>
        <end position="625"/>
    </location>
</feature>
<reference evidence="2 3" key="1">
    <citation type="submission" date="2024-09" db="EMBL/GenBank/DDBJ databases">
        <authorList>
            <person name="Sun Q."/>
            <person name="Mori K."/>
        </authorList>
    </citation>
    <scope>NUCLEOTIDE SEQUENCE [LARGE SCALE GENOMIC DNA]</scope>
    <source>
        <strain evidence="2 3">JCM 3143</strain>
    </source>
</reference>
<evidence type="ECO:0000259" key="1">
    <source>
        <dbReference type="Pfam" id="PF13360"/>
    </source>
</evidence>
<dbReference type="EMBL" id="JBHMBW010000004">
    <property type="protein sequence ID" value="MFB9623013.1"/>
    <property type="molecule type" value="Genomic_DNA"/>
</dbReference>
<dbReference type="PANTHER" id="PTHR34512">
    <property type="entry name" value="CELL SURFACE PROTEIN"/>
    <property type="match status" value="1"/>
</dbReference>
<dbReference type="InterPro" id="IPR015943">
    <property type="entry name" value="WD40/YVTN_repeat-like_dom_sf"/>
</dbReference>
<evidence type="ECO:0000313" key="2">
    <source>
        <dbReference type="EMBL" id="MFB9623013.1"/>
    </source>
</evidence>